<geneLocation type="plasmid" evidence="3 5">
    <name>pWSM1592_1</name>
</geneLocation>
<proteinExistence type="predicted"/>
<dbReference type="Proteomes" id="UP000232164">
    <property type="component" value="Unassembled WGS sequence"/>
</dbReference>
<keyword evidence="5" id="KW-1185">Reference proteome</keyword>
<reference evidence="2 4" key="2">
    <citation type="submission" date="2017-12" db="EMBL/GenBank/DDBJ databases">
        <title>Genome sequence of Rhizobium sullae HCNT1 isolated from Sulla coronaria nodules and featuring peculiar denitrification phenotypes.</title>
        <authorList>
            <person name="De Diego-Diaz B."/>
            <person name="Treu L."/>
            <person name="Campanaro S."/>
            <person name="Da Silva Duarte V."/>
            <person name="Basaglia M."/>
            <person name="Favaro L."/>
            <person name="Casella S."/>
            <person name="Squartini A."/>
        </authorList>
    </citation>
    <scope>NUCLEOTIDE SEQUENCE [LARGE SCALE GENOMIC DNA]</scope>
    <source>
        <strain evidence="2 4">HCNT1</strain>
    </source>
</reference>
<evidence type="ECO:0000313" key="4">
    <source>
        <dbReference type="Proteomes" id="UP000232164"/>
    </source>
</evidence>
<name>A0A2N0DCC4_RHISU</name>
<sequence length="76" mass="8300">MWTILIGAIFVICGILLLCREALGRRPLSDPHRSPLSERTLEPRGQGVRFLGLTRNWLGVAMIAAGAALLLLVSFT</sequence>
<evidence type="ECO:0000313" key="2">
    <source>
        <dbReference type="EMBL" id="PKA43732.1"/>
    </source>
</evidence>
<keyword evidence="3" id="KW-0614">Plasmid</keyword>
<gene>
    <name evidence="2" type="ORF">CWR43_10640</name>
    <name evidence="3" type="ORF">N2599_27095</name>
</gene>
<reference evidence="3" key="3">
    <citation type="submission" date="2022-09" db="EMBL/GenBank/DDBJ databases">
        <title>Australian commercial rhizobial inoculants.</title>
        <authorList>
            <person name="Kohlmeier M.G."/>
            <person name="O'Hara G.W."/>
            <person name="Colombi E."/>
            <person name="Ramsay J.P."/>
            <person name="Terpolilli J."/>
        </authorList>
    </citation>
    <scope>NUCLEOTIDE SEQUENCE</scope>
    <source>
        <strain evidence="3">WSM1592</strain>
        <plasmid evidence="3">pWSM1592_1</plasmid>
    </source>
</reference>
<feature type="transmembrane region" description="Helical" evidence="1">
    <location>
        <begin position="57"/>
        <end position="75"/>
    </location>
</feature>
<protein>
    <submittedName>
        <fullName evidence="2">Uncharacterized protein</fullName>
    </submittedName>
</protein>
<accession>A0A2N0DCC4</accession>
<dbReference type="Proteomes" id="UP001060123">
    <property type="component" value="Plasmid pWSM1592_1"/>
</dbReference>
<keyword evidence="1" id="KW-0472">Membrane</keyword>
<evidence type="ECO:0000256" key="1">
    <source>
        <dbReference type="SAM" id="Phobius"/>
    </source>
</evidence>
<reference evidence="2 4" key="1">
    <citation type="submission" date="2017-11" db="EMBL/GenBank/DDBJ databases">
        <authorList>
            <person name="Han C.G."/>
        </authorList>
    </citation>
    <scope>NUCLEOTIDE SEQUENCE [LARGE SCALE GENOMIC DNA]</scope>
    <source>
        <strain evidence="2 4">HCNT1</strain>
    </source>
</reference>
<dbReference type="AlphaFoldDB" id="A0A2N0DCC4"/>
<keyword evidence="1" id="KW-1133">Transmembrane helix</keyword>
<keyword evidence="1" id="KW-0812">Transmembrane</keyword>
<dbReference type="EMBL" id="CP104144">
    <property type="protein sequence ID" value="UWU18854.1"/>
    <property type="molecule type" value="Genomic_DNA"/>
</dbReference>
<evidence type="ECO:0000313" key="5">
    <source>
        <dbReference type="Proteomes" id="UP001060123"/>
    </source>
</evidence>
<evidence type="ECO:0000313" key="3">
    <source>
        <dbReference type="EMBL" id="UWU18854.1"/>
    </source>
</evidence>
<dbReference type="EMBL" id="PIQN01000007">
    <property type="protein sequence ID" value="PKA43732.1"/>
    <property type="molecule type" value="Genomic_DNA"/>
</dbReference>
<organism evidence="2 4">
    <name type="scientific">Rhizobium sullae</name>
    <name type="common">Rhizobium hedysari</name>
    <dbReference type="NCBI Taxonomy" id="50338"/>
    <lineage>
        <taxon>Bacteria</taxon>
        <taxon>Pseudomonadati</taxon>
        <taxon>Pseudomonadota</taxon>
        <taxon>Alphaproteobacteria</taxon>
        <taxon>Hyphomicrobiales</taxon>
        <taxon>Rhizobiaceae</taxon>
        <taxon>Rhizobium/Agrobacterium group</taxon>
        <taxon>Rhizobium</taxon>
    </lineage>
</organism>